<feature type="domain" description="NlpC/P60" evidence="7">
    <location>
        <begin position="265"/>
        <end position="381"/>
    </location>
</feature>
<accession>A0A937RDP7</accession>
<dbReference type="GO" id="GO:0006508">
    <property type="term" value="P:proteolysis"/>
    <property type="evidence" value="ECO:0007669"/>
    <property type="project" value="UniProtKB-KW"/>
</dbReference>
<keyword evidence="5" id="KW-0175">Coiled coil</keyword>
<comment type="similarity">
    <text evidence="1">Belongs to the peptidase C40 family.</text>
</comment>
<evidence type="ECO:0000256" key="2">
    <source>
        <dbReference type="ARBA" id="ARBA00022670"/>
    </source>
</evidence>
<dbReference type="AlphaFoldDB" id="A0A937RDP7"/>
<evidence type="ECO:0000313" key="9">
    <source>
        <dbReference type="Proteomes" id="UP000604475"/>
    </source>
</evidence>
<organism evidence="8 9">
    <name type="scientific">Frankia nepalensis</name>
    <dbReference type="NCBI Taxonomy" id="1836974"/>
    <lineage>
        <taxon>Bacteria</taxon>
        <taxon>Bacillati</taxon>
        <taxon>Actinomycetota</taxon>
        <taxon>Actinomycetes</taxon>
        <taxon>Frankiales</taxon>
        <taxon>Frankiaceae</taxon>
        <taxon>Frankia</taxon>
    </lineage>
</organism>
<feature type="compositionally biased region" description="Low complexity" evidence="6">
    <location>
        <begin position="1"/>
        <end position="24"/>
    </location>
</feature>
<proteinExistence type="inferred from homology"/>
<reference evidence="8" key="1">
    <citation type="submission" date="2020-12" db="EMBL/GenBank/DDBJ databases">
        <title>Genomic characterization of non-nitrogen-fixing Frankia strains.</title>
        <authorList>
            <person name="Carlos-Shanley C."/>
            <person name="Guerra T."/>
            <person name="Hahn D."/>
        </authorList>
    </citation>
    <scope>NUCLEOTIDE SEQUENCE</scope>
    <source>
        <strain evidence="8">CN6</strain>
    </source>
</reference>
<feature type="coiled-coil region" evidence="5">
    <location>
        <begin position="184"/>
        <end position="241"/>
    </location>
</feature>
<keyword evidence="3" id="KW-0378">Hydrolase</keyword>
<comment type="caution">
    <text evidence="8">The sequence shown here is derived from an EMBL/GenBank/DDBJ whole genome shotgun (WGS) entry which is preliminary data.</text>
</comment>
<evidence type="ECO:0000256" key="1">
    <source>
        <dbReference type="ARBA" id="ARBA00007074"/>
    </source>
</evidence>
<dbReference type="PANTHER" id="PTHR47359">
    <property type="entry name" value="PEPTIDOGLYCAN DL-ENDOPEPTIDASE CWLO"/>
    <property type="match status" value="1"/>
</dbReference>
<protein>
    <submittedName>
        <fullName evidence="8">C40 family peptidase</fullName>
    </submittedName>
</protein>
<dbReference type="InterPro" id="IPR038765">
    <property type="entry name" value="Papain-like_cys_pep_sf"/>
</dbReference>
<dbReference type="PROSITE" id="PS51935">
    <property type="entry name" value="NLPC_P60"/>
    <property type="match status" value="1"/>
</dbReference>
<evidence type="ECO:0000256" key="5">
    <source>
        <dbReference type="SAM" id="Coils"/>
    </source>
</evidence>
<dbReference type="GO" id="GO:0008234">
    <property type="term" value="F:cysteine-type peptidase activity"/>
    <property type="evidence" value="ECO:0007669"/>
    <property type="project" value="UniProtKB-KW"/>
</dbReference>
<evidence type="ECO:0000259" key="7">
    <source>
        <dbReference type="PROSITE" id="PS51935"/>
    </source>
</evidence>
<evidence type="ECO:0000256" key="4">
    <source>
        <dbReference type="ARBA" id="ARBA00022807"/>
    </source>
</evidence>
<keyword evidence="2" id="KW-0645">Protease</keyword>
<name>A0A937RDP7_9ACTN</name>
<keyword evidence="4" id="KW-0788">Thiol protease</keyword>
<dbReference type="Proteomes" id="UP000604475">
    <property type="component" value="Unassembled WGS sequence"/>
</dbReference>
<feature type="compositionally biased region" description="Pro residues" evidence="6">
    <location>
        <begin position="251"/>
        <end position="262"/>
    </location>
</feature>
<dbReference type="InterPro" id="IPR000064">
    <property type="entry name" value="NLP_P60_dom"/>
</dbReference>
<dbReference type="Gene3D" id="3.90.1720.10">
    <property type="entry name" value="endopeptidase domain like (from Nostoc punctiforme)"/>
    <property type="match status" value="1"/>
</dbReference>
<dbReference type="SUPFAM" id="SSF54001">
    <property type="entry name" value="Cysteine proteinases"/>
    <property type="match status" value="1"/>
</dbReference>
<dbReference type="PANTHER" id="PTHR47359:SF3">
    <property type="entry name" value="NLP_P60 DOMAIN-CONTAINING PROTEIN-RELATED"/>
    <property type="match status" value="1"/>
</dbReference>
<keyword evidence="9" id="KW-1185">Reference proteome</keyword>
<evidence type="ECO:0000313" key="8">
    <source>
        <dbReference type="EMBL" id="MBL7630261.1"/>
    </source>
</evidence>
<dbReference type="EMBL" id="JAEACQ010000245">
    <property type="protein sequence ID" value="MBL7630261.1"/>
    <property type="molecule type" value="Genomic_DNA"/>
</dbReference>
<evidence type="ECO:0000256" key="3">
    <source>
        <dbReference type="ARBA" id="ARBA00022801"/>
    </source>
</evidence>
<feature type="region of interest" description="Disordered" evidence="6">
    <location>
        <begin position="243"/>
        <end position="269"/>
    </location>
</feature>
<feature type="region of interest" description="Disordered" evidence="6">
    <location>
        <begin position="1"/>
        <end position="31"/>
    </location>
</feature>
<gene>
    <name evidence="8" type="ORF">I7412_24480</name>
</gene>
<evidence type="ECO:0000256" key="6">
    <source>
        <dbReference type="SAM" id="MobiDB-lite"/>
    </source>
</evidence>
<dbReference type="InterPro" id="IPR051794">
    <property type="entry name" value="PG_Endopeptidase_C40"/>
</dbReference>
<sequence length="381" mass="39768">MAPAWASPGAPSPGASANADPGGADTLEGLSAQIEATRAELAALDTKLAAAAEAFNASRLRLGQARTAVTDAEARVDRADAVVQEAVQKRRGLSASAYRATGLDTLSALLTGDPGGALDRVGALDALARRARAAEAEERLARVDLTEARAAAQMTLVAAQGAFDEVTERKREIETSASQQRTLLDGLIAKQRDLEREAREREAAARRAQELAAAANAARIAEAAAAEQRQLRQQADLANQAGQQFAGAPVAPAPAPSVPGPPAGGGGAATAVAEAYRQLGKPYVWGAEGPDSFDCSGLSQWVWAKAGVHLTHYTGAQWNEGRRVSRAELIPGDLVFFHSNLDHLGIYVGDGKMIHAPHTGAVVRVEDVWWSSFQGGVRPTG</sequence>
<dbReference type="Pfam" id="PF00877">
    <property type="entry name" value="NLPC_P60"/>
    <property type="match status" value="1"/>
</dbReference>